<accession>A0AA86TDI4</accession>
<dbReference type="EMBL" id="OY731403">
    <property type="protein sequence ID" value="CAJ1962482.1"/>
    <property type="molecule type" value="Genomic_DNA"/>
</dbReference>
<evidence type="ECO:0000313" key="2">
    <source>
        <dbReference type="Proteomes" id="UP001189624"/>
    </source>
</evidence>
<dbReference type="Gramene" id="rna-AYBTSS11_LOCUS19271">
    <property type="protein sequence ID" value="CAJ1962482.1"/>
    <property type="gene ID" value="gene-AYBTSS11_LOCUS19271"/>
</dbReference>
<name>A0AA86TDI4_9FABA</name>
<proteinExistence type="predicted"/>
<keyword evidence="2" id="KW-1185">Reference proteome</keyword>
<organism evidence="1 2">
    <name type="scientific">Sphenostylis stenocarpa</name>
    <dbReference type="NCBI Taxonomy" id="92480"/>
    <lineage>
        <taxon>Eukaryota</taxon>
        <taxon>Viridiplantae</taxon>
        <taxon>Streptophyta</taxon>
        <taxon>Embryophyta</taxon>
        <taxon>Tracheophyta</taxon>
        <taxon>Spermatophyta</taxon>
        <taxon>Magnoliopsida</taxon>
        <taxon>eudicotyledons</taxon>
        <taxon>Gunneridae</taxon>
        <taxon>Pentapetalae</taxon>
        <taxon>rosids</taxon>
        <taxon>fabids</taxon>
        <taxon>Fabales</taxon>
        <taxon>Fabaceae</taxon>
        <taxon>Papilionoideae</taxon>
        <taxon>50 kb inversion clade</taxon>
        <taxon>NPAAA clade</taxon>
        <taxon>indigoferoid/millettioid clade</taxon>
        <taxon>Phaseoleae</taxon>
        <taxon>Sphenostylis</taxon>
    </lineage>
</organism>
<protein>
    <submittedName>
        <fullName evidence="1">Uncharacterized protein</fullName>
    </submittedName>
</protein>
<gene>
    <name evidence="1" type="ORF">AYBTSS11_LOCUS19271</name>
</gene>
<evidence type="ECO:0000313" key="1">
    <source>
        <dbReference type="EMBL" id="CAJ1962482.1"/>
    </source>
</evidence>
<dbReference type="Proteomes" id="UP001189624">
    <property type="component" value="Chromosome 6"/>
</dbReference>
<reference evidence="1" key="1">
    <citation type="submission" date="2023-10" db="EMBL/GenBank/DDBJ databases">
        <authorList>
            <person name="Domelevo Entfellner J.-B."/>
        </authorList>
    </citation>
    <scope>NUCLEOTIDE SEQUENCE</scope>
</reference>
<sequence length="75" mass="9245">MVRSRSNHNNCFLVYVFKKLDREQPYYEILYNILTHGKKNKTCTFNETRLMDTMQRNQELYVHQTHQHKCIKKTH</sequence>
<dbReference type="AlphaFoldDB" id="A0AA86TDI4"/>